<sequence length="102" mass="11369">MAGGAWFNEYFGENPTKEHLEAVALDQLKKILKITVDPLDSHSEILYNCIPQYVVGHEARCERIRNYITSHNMPLTICGSSYQGVGINDVILSAKEAVSNCK</sequence>
<accession>A0A6V7HSF9</accession>
<reference evidence="1" key="1">
    <citation type="submission" date="2020-07" db="EMBL/GenBank/DDBJ databases">
        <authorList>
            <person name="Ferguson B K."/>
        </authorList>
    </citation>
    <scope>NUCLEOTIDE SEQUENCE</scope>
    <source>
        <strain evidence="1">L06</strain>
    </source>
</reference>
<evidence type="ECO:0000313" key="1">
    <source>
        <dbReference type="EMBL" id="CAD1529825.1"/>
    </source>
</evidence>
<gene>
    <name evidence="1" type="ORF">BBRV_LOCUS5000</name>
</gene>
<protein>
    <recommendedName>
        <fullName evidence="2">Amine oxidase domain-containing protein</fullName>
    </recommendedName>
</protein>
<proteinExistence type="predicted"/>
<dbReference type="Gene3D" id="3.50.50.60">
    <property type="entry name" value="FAD/NAD(P)-binding domain"/>
    <property type="match status" value="1"/>
</dbReference>
<dbReference type="SUPFAM" id="SSF54373">
    <property type="entry name" value="FAD-linked reductases, C-terminal domain"/>
    <property type="match status" value="1"/>
</dbReference>
<evidence type="ECO:0008006" key="2">
    <source>
        <dbReference type="Google" id="ProtNLM"/>
    </source>
</evidence>
<organism evidence="1">
    <name type="scientific">Bracon brevicornis</name>
    <dbReference type="NCBI Taxonomy" id="1563983"/>
    <lineage>
        <taxon>Eukaryota</taxon>
        <taxon>Metazoa</taxon>
        <taxon>Ecdysozoa</taxon>
        <taxon>Arthropoda</taxon>
        <taxon>Hexapoda</taxon>
        <taxon>Insecta</taxon>
        <taxon>Pterygota</taxon>
        <taxon>Neoptera</taxon>
        <taxon>Endopterygota</taxon>
        <taxon>Hymenoptera</taxon>
        <taxon>Apocrita</taxon>
        <taxon>Ichneumonoidea</taxon>
        <taxon>Braconidae</taxon>
        <taxon>Braconinae</taxon>
        <taxon>Bracon</taxon>
    </lineage>
</organism>
<dbReference type="AlphaFoldDB" id="A0A6V7HSF9"/>
<name>A0A6V7HSF9_9HYME</name>
<dbReference type="EMBL" id="CADCXW020000001">
    <property type="protein sequence ID" value="CAD1529825.1"/>
    <property type="molecule type" value="Genomic_DNA"/>
</dbReference>
<dbReference type="InterPro" id="IPR036188">
    <property type="entry name" value="FAD/NAD-bd_sf"/>
</dbReference>